<name>A0ABD3XWH4_SINWO</name>
<evidence type="ECO:0000313" key="2">
    <source>
        <dbReference type="EMBL" id="KAL3890592.1"/>
    </source>
</evidence>
<dbReference type="EMBL" id="JBJQND010000001">
    <property type="protein sequence ID" value="KAL3890584.1"/>
    <property type="molecule type" value="Genomic_DNA"/>
</dbReference>
<comment type="caution">
    <text evidence="1">The sequence shown here is derived from an EMBL/GenBank/DDBJ whole genome shotgun (WGS) entry which is preliminary data.</text>
</comment>
<dbReference type="Proteomes" id="UP001634394">
    <property type="component" value="Unassembled WGS sequence"/>
</dbReference>
<evidence type="ECO:0000313" key="1">
    <source>
        <dbReference type="EMBL" id="KAL3890584.1"/>
    </source>
</evidence>
<sequence length="226" mass="26336">MICIDVIIRLLAGQYTEFKTANVIAFQHVFIGIQLRGYCFHFCQKQYRSIQSNGLQQHYENDADFSKRMRHLQSLAFVPVDDVVLAYKKLLSRVDFPLESQPVLYYFEDTLIGRATQDSIRRPTRTHVHHTRCGVVLTTLPMVFQRGPTFEKDGTDQTSLNEANIQQYLAGQLIQPQKKRFRDATSRIKKIVETYKEIDLMGYLRGLSYNLSFYYVIQNCGIYTNL</sequence>
<protein>
    <submittedName>
        <fullName evidence="1">Uncharacterized protein</fullName>
    </submittedName>
</protein>
<evidence type="ECO:0000313" key="3">
    <source>
        <dbReference type="Proteomes" id="UP001634394"/>
    </source>
</evidence>
<gene>
    <name evidence="1" type="ORF">ACJMK2_002866</name>
    <name evidence="2" type="ORF">ACJMK2_002874</name>
</gene>
<organism evidence="1 3">
    <name type="scientific">Sinanodonta woodiana</name>
    <name type="common">Chinese pond mussel</name>
    <name type="synonym">Anodonta woodiana</name>
    <dbReference type="NCBI Taxonomy" id="1069815"/>
    <lineage>
        <taxon>Eukaryota</taxon>
        <taxon>Metazoa</taxon>
        <taxon>Spiralia</taxon>
        <taxon>Lophotrochozoa</taxon>
        <taxon>Mollusca</taxon>
        <taxon>Bivalvia</taxon>
        <taxon>Autobranchia</taxon>
        <taxon>Heteroconchia</taxon>
        <taxon>Palaeoheterodonta</taxon>
        <taxon>Unionida</taxon>
        <taxon>Unionoidea</taxon>
        <taxon>Unionidae</taxon>
        <taxon>Unioninae</taxon>
        <taxon>Sinanodonta</taxon>
    </lineage>
</organism>
<keyword evidence="3" id="KW-1185">Reference proteome</keyword>
<dbReference type="AlphaFoldDB" id="A0ABD3XWH4"/>
<accession>A0ABD3XWH4</accession>
<proteinExistence type="predicted"/>
<dbReference type="EMBL" id="JBJQND010000001">
    <property type="protein sequence ID" value="KAL3890592.1"/>
    <property type="molecule type" value="Genomic_DNA"/>
</dbReference>
<reference evidence="1 3" key="1">
    <citation type="submission" date="2024-11" db="EMBL/GenBank/DDBJ databases">
        <title>Chromosome-level genome assembly of the freshwater bivalve Anodonta woodiana.</title>
        <authorList>
            <person name="Chen X."/>
        </authorList>
    </citation>
    <scope>NUCLEOTIDE SEQUENCE [LARGE SCALE GENOMIC DNA]</scope>
    <source>
        <strain evidence="1">MN2024</strain>
        <tissue evidence="1">Gills</tissue>
    </source>
</reference>